<protein>
    <submittedName>
        <fullName evidence="1">Uncharacterized protein</fullName>
    </submittedName>
</protein>
<reference evidence="1" key="1">
    <citation type="submission" date="2014-11" db="EMBL/GenBank/DDBJ databases">
        <authorList>
            <person name="Amaro Gonzalez C."/>
        </authorList>
    </citation>
    <scope>NUCLEOTIDE SEQUENCE</scope>
</reference>
<evidence type="ECO:0000313" key="1">
    <source>
        <dbReference type="EMBL" id="JAH51145.1"/>
    </source>
</evidence>
<proteinExistence type="predicted"/>
<dbReference type="AlphaFoldDB" id="A0A0E9TE08"/>
<reference evidence="1" key="2">
    <citation type="journal article" date="2015" name="Fish Shellfish Immunol.">
        <title>Early steps in the European eel (Anguilla anguilla)-Vibrio vulnificus interaction in the gills: Role of the RtxA13 toxin.</title>
        <authorList>
            <person name="Callol A."/>
            <person name="Pajuelo D."/>
            <person name="Ebbesson L."/>
            <person name="Teles M."/>
            <person name="MacKenzie S."/>
            <person name="Amaro C."/>
        </authorList>
    </citation>
    <scope>NUCLEOTIDE SEQUENCE</scope>
</reference>
<organism evidence="1">
    <name type="scientific">Anguilla anguilla</name>
    <name type="common">European freshwater eel</name>
    <name type="synonym">Muraena anguilla</name>
    <dbReference type="NCBI Taxonomy" id="7936"/>
    <lineage>
        <taxon>Eukaryota</taxon>
        <taxon>Metazoa</taxon>
        <taxon>Chordata</taxon>
        <taxon>Craniata</taxon>
        <taxon>Vertebrata</taxon>
        <taxon>Euteleostomi</taxon>
        <taxon>Actinopterygii</taxon>
        <taxon>Neopterygii</taxon>
        <taxon>Teleostei</taxon>
        <taxon>Anguilliformes</taxon>
        <taxon>Anguillidae</taxon>
        <taxon>Anguilla</taxon>
    </lineage>
</organism>
<sequence length="63" mass="7299">MQIQNIPHLCVEIYTSPIMQLNRRLCIDAQRINEPPEPALVQGPSDMFLFKTKLLQLQVFCIT</sequence>
<accession>A0A0E9TE08</accession>
<name>A0A0E9TE08_ANGAN</name>
<dbReference type="EMBL" id="GBXM01057432">
    <property type="protein sequence ID" value="JAH51145.1"/>
    <property type="molecule type" value="Transcribed_RNA"/>
</dbReference>